<evidence type="ECO:0000313" key="1">
    <source>
        <dbReference type="EMBL" id="KAK4740906.1"/>
    </source>
</evidence>
<proteinExistence type="predicted"/>
<sequence length="89" mass="9923">MIDSDTPAGIKYLQLVLDLLDGRLIEDIVDNKKLADENACHGTRHFVELVKKMISSHLVILASLVAFRASNLVNSMTPQAEKIEDFDDI</sequence>
<dbReference type="Proteomes" id="UP001345219">
    <property type="component" value="Chromosome 19"/>
</dbReference>
<gene>
    <name evidence="1" type="ORF">SAY87_024494</name>
</gene>
<organism evidence="1 2">
    <name type="scientific">Trapa incisa</name>
    <dbReference type="NCBI Taxonomy" id="236973"/>
    <lineage>
        <taxon>Eukaryota</taxon>
        <taxon>Viridiplantae</taxon>
        <taxon>Streptophyta</taxon>
        <taxon>Embryophyta</taxon>
        <taxon>Tracheophyta</taxon>
        <taxon>Spermatophyta</taxon>
        <taxon>Magnoliopsida</taxon>
        <taxon>eudicotyledons</taxon>
        <taxon>Gunneridae</taxon>
        <taxon>Pentapetalae</taxon>
        <taxon>rosids</taxon>
        <taxon>malvids</taxon>
        <taxon>Myrtales</taxon>
        <taxon>Lythraceae</taxon>
        <taxon>Trapa</taxon>
    </lineage>
</organism>
<protein>
    <submittedName>
        <fullName evidence="1">Uncharacterized protein</fullName>
    </submittedName>
</protein>
<name>A0AAN7G9R8_9MYRT</name>
<comment type="caution">
    <text evidence="1">The sequence shown here is derived from an EMBL/GenBank/DDBJ whole genome shotgun (WGS) entry which is preliminary data.</text>
</comment>
<reference evidence="1 2" key="1">
    <citation type="journal article" date="2023" name="Hortic Res">
        <title>Pangenome of water caltrop reveals structural variations and asymmetric subgenome divergence after allopolyploidization.</title>
        <authorList>
            <person name="Zhang X."/>
            <person name="Chen Y."/>
            <person name="Wang L."/>
            <person name="Yuan Y."/>
            <person name="Fang M."/>
            <person name="Shi L."/>
            <person name="Lu R."/>
            <person name="Comes H.P."/>
            <person name="Ma Y."/>
            <person name="Chen Y."/>
            <person name="Huang G."/>
            <person name="Zhou Y."/>
            <person name="Zheng Z."/>
            <person name="Qiu Y."/>
        </authorList>
    </citation>
    <scope>NUCLEOTIDE SEQUENCE [LARGE SCALE GENOMIC DNA]</scope>
    <source>
        <tissue evidence="1">Roots</tissue>
    </source>
</reference>
<accession>A0AAN7G9R8</accession>
<dbReference type="AlphaFoldDB" id="A0AAN7G9R8"/>
<keyword evidence="2" id="KW-1185">Reference proteome</keyword>
<evidence type="ECO:0000313" key="2">
    <source>
        <dbReference type="Proteomes" id="UP001345219"/>
    </source>
</evidence>
<dbReference type="EMBL" id="JAXIOK010000024">
    <property type="protein sequence ID" value="KAK4740906.1"/>
    <property type="molecule type" value="Genomic_DNA"/>
</dbReference>